<reference evidence="13" key="3">
    <citation type="submission" date="2024-08" db="UniProtKB">
        <authorList>
            <consortium name="EnsemblMetazoa"/>
        </authorList>
    </citation>
    <scope>IDENTIFICATION</scope>
</reference>
<dbReference type="OrthoDB" id="428480at2759"/>
<name>J3JT78_DENPD</name>
<protein>
    <recommendedName>
        <fullName evidence="7">Beta-hexosaminidase</fullName>
        <ecNumber evidence="7">3.2.1.52</ecNumber>
    </recommendedName>
</protein>
<evidence type="ECO:0000256" key="5">
    <source>
        <dbReference type="ARBA" id="ARBA00023180"/>
    </source>
</evidence>
<reference evidence="14" key="2">
    <citation type="journal article" date="2013" name="Genome Biol.">
        <title>Draft genome of the mountain pine beetle, Dendroctonus ponderosae Hopkins, a major forest pest.</title>
        <authorList>
            <person name="Keeling C.I."/>
            <person name="Yuen M.M."/>
            <person name="Liao N.Y."/>
            <person name="Docking T.R."/>
            <person name="Chan S.K."/>
            <person name="Taylor G.A."/>
            <person name="Palmquist D.L."/>
            <person name="Jackman S.D."/>
            <person name="Nguyen A."/>
            <person name="Li M."/>
            <person name="Henderson H."/>
            <person name="Janes J.K."/>
            <person name="Zhao Y."/>
            <person name="Pandoh P."/>
            <person name="Moore R."/>
            <person name="Sperling F.A."/>
            <person name="Huber D.P."/>
            <person name="Birol I."/>
            <person name="Jones S.J."/>
            <person name="Bohlmann J."/>
        </authorList>
    </citation>
    <scope>NUCLEOTIDE SEQUENCE</scope>
</reference>
<keyword evidence="4 7" id="KW-0378">Hydrolase</keyword>
<dbReference type="GO" id="GO:0005886">
    <property type="term" value="C:plasma membrane"/>
    <property type="evidence" value="ECO:0007669"/>
    <property type="project" value="TreeGrafter"/>
</dbReference>
<keyword evidence="5" id="KW-0325">Glycoprotein</keyword>
<evidence type="ECO:0000256" key="1">
    <source>
        <dbReference type="ARBA" id="ARBA00001231"/>
    </source>
</evidence>
<dbReference type="SUPFAM" id="SSF55545">
    <property type="entry name" value="beta-N-acetylhexosaminidase-like domain"/>
    <property type="match status" value="1"/>
</dbReference>
<evidence type="ECO:0000313" key="14">
    <source>
        <dbReference type="Proteomes" id="UP000019118"/>
    </source>
</evidence>
<dbReference type="InterPro" id="IPR025705">
    <property type="entry name" value="Beta_hexosaminidase_sua/sub"/>
</dbReference>
<evidence type="ECO:0000256" key="2">
    <source>
        <dbReference type="ARBA" id="ARBA00006285"/>
    </source>
</evidence>
<dbReference type="EnsemblMetazoa" id="XM_019912528.1">
    <property type="protein sequence ID" value="XP_019768087.1"/>
    <property type="gene ID" value="LOC109543022"/>
</dbReference>
<accession>J3JT78</accession>
<sequence length="593" mass="66107">MMGRVFLLLFAAFLPNCSGYNSKWHYECTDGYCEKTLITENTTSPLSLAECNILCLDYASVWPQPTGNISIDNLTLIDVSAFSFTSEENTTISSLVEAAFGIFTCQFTLQLPRKPFLRNASSNGSAVQVQFEITDQDTEQLSFGTNESYTVRGLATDDGAINVTITAETFFGARHALETLSQLVVFDDLRNRTLFPASIAVSDQPAFNWRGVCLDTARNYITPKAIKRTLRAMAASKLNTFHWHLTDTASFPYVSSSHPELSEYGAYSSSKVYTDDDVKSIIEYARVRGIRVVPELDSPAHVGEGWQTSGVLTCFNQKPWTDYCAEPPCGQFDPSQSGVYDILEDLYGDLLTQFGTDVFHMGGDEVNVACWNITSNLTAWMVDEMGWGLSKSDFQEKVWPYFQNESAQRLYKQAGAQIPIILWSSDLTALDNVTSILPPEDYIIQIWDSADSSSIQTLLSQNYSVILSNYDGLYLDCGFAGWVTNGTNWCSPYKGWQTVYDNKPVNIAGTSVAQVLGGETVLWTEEAESDTVDSRLWPRAAAFAETLWSAPETTWEAAEERMLFHRERLVALGIGADALQPEWCRRNQQNCPT</sequence>
<dbReference type="Proteomes" id="UP000019118">
    <property type="component" value="Unassembled WGS sequence"/>
</dbReference>
<evidence type="ECO:0000256" key="6">
    <source>
        <dbReference type="ARBA" id="ARBA00023295"/>
    </source>
</evidence>
<comment type="catalytic activity">
    <reaction evidence="1 7">
        <text>Hydrolysis of terminal non-reducing N-acetyl-D-hexosamine residues in N-acetyl-beta-D-hexosaminides.</text>
        <dbReference type="EC" id="3.2.1.52"/>
    </reaction>
</comment>
<evidence type="ECO:0000256" key="9">
    <source>
        <dbReference type="SAM" id="SignalP"/>
    </source>
</evidence>
<feature type="active site" description="Proton donor" evidence="8">
    <location>
        <position position="365"/>
    </location>
</feature>
<feature type="signal peptide" evidence="9">
    <location>
        <begin position="1"/>
        <end position="19"/>
    </location>
</feature>
<dbReference type="Gene3D" id="3.30.379.10">
    <property type="entry name" value="Chitobiase/beta-hexosaminidase domain 2-like"/>
    <property type="match status" value="1"/>
</dbReference>
<dbReference type="InterPro" id="IPR029019">
    <property type="entry name" value="HEX_eukaryotic_N"/>
</dbReference>
<comment type="similarity">
    <text evidence="2 7">Belongs to the glycosyl hydrolase 20 family.</text>
</comment>
<dbReference type="EC" id="3.2.1.52" evidence="7"/>
<dbReference type="Gene3D" id="3.20.20.80">
    <property type="entry name" value="Glycosidases"/>
    <property type="match status" value="1"/>
</dbReference>
<keyword evidence="6 7" id="KW-0326">Glycosidase</keyword>
<dbReference type="PANTHER" id="PTHR22600">
    <property type="entry name" value="BETA-HEXOSAMINIDASE"/>
    <property type="match status" value="1"/>
</dbReference>
<dbReference type="PRINTS" id="PR00738">
    <property type="entry name" value="GLHYDRLASE20"/>
</dbReference>
<dbReference type="Pfam" id="PF00728">
    <property type="entry name" value="Glyco_hydro_20"/>
    <property type="match status" value="1"/>
</dbReference>
<evidence type="ECO:0000259" key="11">
    <source>
        <dbReference type="Pfam" id="PF14845"/>
    </source>
</evidence>
<evidence type="ECO:0000256" key="4">
    <source>
        <dbReference type="ARBA" id="ARBA00022801"/>
    </source>
</evidence>
<feature type="domain" description="Glycoside hydrolase family 20 catalytic" evidence="10">
    <location>
        <begin position="207"/>
        <end position="550"/>
    </location>
</feature>
<dbReference type="GO" id="GO:0030203">
    <property type="term" value="P:glycosaminoglycan metabolic process"/>
    <property type="evidence" value="ECO:0007669"/>
    <property type="project" value="TreeGrafter"/>
</dbReference>
<evidence type="ECO:0000256" key="3">
    <source>
        <dbReference type="ARBA" id="ARBA00022729"/>
    </source>
</evidence>
<evidence type="ECO:0000256" key="8">
    <source>
        <dbReference type="PIRSR" id="PIRSR001093-1"/>
    </source>
</evidence>
<keyword evidence="3 9" id="KW-0732">Signal</keyword>
<evidence type="ECO:0000256" key="7">
    <source>
        <dbReference type="PIRNR" id="PIRNR001093"/>
    </source>
</evidence>
<keyword evidence="14" id="KW-1185">Reference proteome</keyword>
<proteinExistence type="evidence at transcript level"/>
<feature type="chain" id="PRO_5044734987" description="Beta-hexosaminidase" evidence="9">
    <location>
        <begin position="20"/>
        <end position="593"/>
    </location>
</feature>
<dbReference type="CDD" id="cd06562">
    <property type="entry name" value="GH20_HexA_HexB-like"/>
    <property type="match status" value="1"/>
</dbReference>
<dbReference type="HOGENOM" id="CLU_807921_0_0_1"/>
<gene>
    <name evidence="13" type="primary">109543022</name>
</gene>
<dbReference type="PANTHER" id="PTHR22600:SF26">
    <property type="entry name" value="BETA-N-ACETYLHEXOSAMINIDASE"/>
    <property type="match status" value="1"/>
</dbReference>
<reference evidence="12" key="1">
    <citation type="journal article" date="2012" name="Insect Biochem. Mol. Biol.">
        <title>Transcriptome and full-length cDNA resources for the mountain pine beetle, Dendroctonus ponderosae Hopkins, a major insect pest of pine forests.</title>
        <authorList>
            <person name="Keeling C.I."/>
            <person name="Henderson H."/>
            <person name="Li M."/>
            <person name="Yuen M."/>
            <person name="Clark E.L."/>
            <person name="Fraser J.D."/>
            <person name="Huber D.P."/>
            <person name="Liao N.Y."/>
            <person name="Roderick Docking T."/>
            <person name="Birol I."/>
            <person name="Chan S.K."/>
            <person name="Taylor G.A."/>
            <person name="Palmquist D."/>
            <person name="Jones S.J."/>
            <person name="Bohlmann J."/>
        </authorList>
    </citation>
    <scope>NUCLEOTIDE SEQUENCE</scope>
    <source>
        <tissue evidence="12">Midgut and adhering fatbody of emerged adults of both sexes after feeding on lodgepole pine for up to 64 h</tissue>
    </source>
</reference>
<dbReference type="Pfam" id="PF14845">
    <property type="entry name" value="Glycohydro_20b2"/>
    <property type="match status" value="1"/>
</dbReference>
<organism evidence="12">
    <name type="scientific">Dendroctonus ponderosae</name>
    <name type="common">Mountain pine beetle</name>
    <dbReference type="NCBI Taxonomy" id="77166"/>
    <lineage>
        <taxon>Eukaryota</taxon>
        <taxon>Metazoa</taxon>
        <taxon>Ecdysozoa</taxon>
        <taxon>Arthropoda</taxon>
        <taxon>Hexapoda</taxon>
        <taxon>Insecta</taxon>
        <taxon>Pterygota</taxon>
        <taxon>Neoptera</taxon>
        <taxon>Endopterygota</taxon>
        <taxon>Coleoptera</taxon>
        <taxon>Polyphaga</taxon>
        <taxon>Cucujiformia</taxon>
        <taxon>Curculionidae</taxon>
        <taxon>Scolytinae</taxon>
        <taxon>Dendroctonus</taxon>
    </lineage>
</organism>
<evidence type="ECO:0000313" key="12">
    <source>
        <dbReference type="EMBL" id="AEE61398.1"/>
    </source>
</evidence>
<dbReference type="GO" id="GO:0005975">
    <property type="term" value="P:carbohydrate metabolic process"/>
    <property type="evidence" value="ECO:0007669"/>
    <property type="project" value="InterPro"/>
</dbReference>
<dbReference type="InterPro" id="IPR017853">
    <property type="entry name" value="GH"/>
</dbReference>
<feature type="domain" description="Beta-hexosaminidase eukaryotic type N-terminal" evidence="11">
    <location>
        <begin position="61"/>
        <end position="183"/>
    </location>
</feature>
<dbReference type="SUPFAM" id="SSF51445">
    <property type="entry name" value="(Trans)glycosidases"/>
    <property type="match status" value="1"/>
</dbReference>
<dbReference type="EnsemblMetazoa" id="XM_019905072.1">
    <property type="protein sequence ID" value="XP_019760631.1"/>
    <property type="gene ID" value="LOC109538003"/>
</dbReference>
<dbReference type="GO" id="GO:0016231">
    <property type="term" value="F:beta-N-acetylglucosaminidase activity"/>
    <property type="evidence" value="ECO:0007669"/>
    <property type="project" value="TreeGrafter"/>
</dbReference>
<dbReference type="PIRSF" id="PIRSF001093">
    <property type="entry name" value="B-hxosamndse_ab_euk"/>
    <property type="match status" value="1"/>
</dbReference>
<dbReference type="AlphaFoldDB" id="J3JT78"/>
<evidence type="ECO:0000259" key="10">
    <source>
        <dbReference type="Pfam" id="PF00728"/>
    </source>
</evidence>
<dbReference type="EMBL" id="BT126434">
    <property type="protein sequence ID" value="AEE61398.1"/>
    <property type="molecule type" value="mRNA"/>
</dbReference>
<dbReference type="FunFam" id="3.20.20.80:FF:000063">
    <property type="entry name" value="Beta-hexosaminidase"/>
    <property type="match status" value="1"/>
</dbReference>
<evidence type="ECO:0000313" key="13">
    <source>
        <dbReference type="EnsemblMetazoa" id="XP_019760631.1"/>
    </source>
</evidence>
<dbReference type="InterPro" id="IPR015883">
    <property type="entry name" value="Glyco_hydro_20_cat"/>
</dbReference>
<dbReference type="InterPro" id="IPR029018">
    <property type="entry name" value="Hex-like_dom2"/>
</dbReference>